<dbReference type="PROSITE" id="PS51186">
    <property type="entry name" value="GNAT"/>
    <property type="match status" value="1"/>
</dbReference>
<evidence type="ECO:0000313" key="5">
    <source>
        <dbReference type="Proteomes" id="UP000657385"/>
    </source>
</evidence>
<dbReference type="GO" id="GO:0016747">
    <property type="term" value="F:acyltransferase activity, transferring groups other than amino-acyl groups"/>
    <property type="evidence" value="ECO:0007669"/>
    <property type="project" value="InterPro"/>
</dbReference>
<evidence type="ECO:0000256" key="2">
    <source>
        <dbReference type="ARBA" id="ARBA00023315"/>
    </source>
</evidence>
<dbReference type="CDD" id="cd04301">
    <property type="entry name" value="NAT_SF"/>
    <property type="match status" value="1"/>
</dbReference>
<feature type="domain" description="N-acetyltransferase" evidence="3">
    <location>
        <begin position="3"/>
        <end position="143"/>
    </location>
</feature>
<protein>
    <submittedName>
        <fullName evidence="4">GNAT family N-acetyltransferase</fullName>
    </submittedName>
</protein>
<keyword evidence="1" id="KW-0808">Transferase</keyword>
<dbReference type="InterPro" id="IPR016181">
    <property type="entry name" value="Acyl_CoA_acyltransferase"/>
</dbReference>
<comment type="caution">
    <text evidence="4">The sequence shown here is derived from an EMBL/GenBank/DDBJ whole genome shotgun (WGS) entry which is preliminary data.</text>
</comment>
<dbReference type="RefSeq" id="WP_196192019.1">
    <property type="nucleotide sequence ID" value="NZ_JADPRT010000001.1"/>
</dbReference>
<keyword evidence="2" id="KW-0012">Acyltransferase</keyword>
<proteinExistence type="predicted"/>
<dbReference type="Proteomes" id="UP000657385">
    <property type="component" value="Unassembled WGS sequence"/>
</dbReference>
<accession>A0A931FDU2</accession>
<evidence type="ECO:0000313" key="4">
    <source>
        <dbReference type="EMBL" id="MBF9066844.1"/>
    </source>
</evidence>
<dbReference type="InterPro" id="IPR000182">
    <property type="entry name" value="GNAT_dom"/>
</dbReference>
<evidence type="ECO:0000256" key="1">
    <source>
        <dbReference type="ARBA" id="ARBA00022679"/>
    </source>
</evidence>
<name>A0A931FDU2_9ACTN</name>
<sequence>MTYTLRAYAPSDETSWLRCRVLAFLDTAYYDSVEPAKPTVAAPGLELVAVDEHGAVVGIMDAEVEGDLATIETVAIHPDHRRRGLARELLARTRAWARAAGATTLDAWTRDDADTLAWYRAVGFAESDHYLHVYAFHYADPAEPGRAVVQAAAGLKPIHVFAHAPLAEEARMREEFGRVHVCRRFAMAI</sequence>
<dbReference type="PANTHER" id="PTHR43877">
    <property type="entry name" value="AMINOALKYLPHOSPHONATE N-ACETYLTRANSFERASE-RELATED-RELATED"/>
    <property type="match status" value="1"/>
</dbReference>
<evidence type="ECO:0000259" key="3">
    <source>
        <dbReference type="PROSITE" id="PS51186"/>
    </source>
</evidence>
<gene>
    <name evidence="4" type="ORF">I2501_02170</name>
</gene>
<reference evidence="4" key="1">
    <citation type="submission" date="2020-11" db="EMBL/GenBank/DDBJ databases">
        <title>Isolation and identification of active actinomycetes.</title>
        <authorList>
            <person name="Yu B."/>
        </authorList>
    </citation>
    <scope>NUCLEOTIDE SEQUENCE</scope>
    <source>
        <strain evidence="4">NEAU-YB345</strain>
    </source>
</reference>
<dbReference type="AlphaFoldDB" id="A0A931FDU2"/>
<dbReference type="EMBL" id="JADPRT010000001">
    <property type="protein sequence ID" value="MBF9066844.1"/>
    <property type="molecule type" value="Genomic_DNA"/>
</dbReference>
<organism evidence="4 5">
    <name type="scientific">Streptacidiphilus fuscans</name>
    <dbReference type="NCBI Taxonomy" id="2789292"/>
    <lineage>
        <taxon>Bacteria</taxon>
        <taxon>Bacillati</taxon>
        <taxon>Actinomycetota</taxon>
        <taxon>Actinomycetes</taxon>
        <taxon>Kitasatosporales</taxon>
        <taxon>Streptomycetaceae</taxon>
        <taxon>Streptacidiphilus</taxon>
    </lineage>
</organism>
<dbReference type="SUPFAM" id="SSF55729">
    <property type="entry name" value="Acyl-CoA N-acyltransferases (Nat)"/>
    <property type="match status" value="1"/>
</dbReference>
<dbReference type="Gene3D" id="3.40.630.30">
    <property type="match status" value="1"/>
</dbReference>
<dbReference type="Pfam" id="PF00583">
    <property type="entry name" value="Acetyltransf_1"/>
    <property type="match status" value="1"/>
</dbReference>
<dbReference type="InterPro" id="IPR050832">
    <property type="entry name" value="Bact_Acetyltransf"/>
</dbReference>
<keyword evidence="5" id="KW-1185">Reference proteome</keyword>